<evidence type="ECO:0000313" key="2">
    <source>
        <dbReference type="EMBL" id="KAK4417131.1"/>
    </source>
</evidence>
<dbReference type="AlphaFoldDB" id="A0AAE1XSH1"/>
<accession>A0AAE1XSH1</accession>
<reference evidence="2" key="1">
    <citation type="submission" date="2020-06" db="EMBL/GenBank/DDBJ databases">
        <authorList>
            <person name="Li T."/>
            <person name="Hu X."/>
            <person name="Zhang T."/>
            <person name="Song X."/>
            <person name="Zhang H."/>
            <person name="Dai N."/>
            <person name="Sheng W."/>
            <person name="Hou X."/>
            <person name="Wei L."/>
        </authorList>
    </citation>
    <scope>NUCLEOTIDE SEQUENCE</scope>
    <source>
        <strain evidence="2">3651</strain>
        <tissue evidence="2">Leaf</tissue>
    </source>
</reference>
<keyword evidence="3" id="KW-1185">Reference proteome</keyword>
<dbReference type="Proteomes" id="UP001293254">
    <property type="component" value="Unassembled WGS sequence"/>
</dbReference>
<feature type="compositionally biased region" description="Polar residues" evidence="1">
    <location>
        <begin position="57"/>
        <end position="71"/>
    </location>
</feature>
<dbReference type="EMBL" id="JACGWO010000010">
    <property type="protein sequence ID" value="KAK4417131.1"/>
    <property type="molecule type" value="Genomic_DNA"/>
</dbReference>
<gene>
    <name evidence="2" type="ORF">Salat_2538600</name>
</gene>
<comment type="caution">
    <text evidence="2">The sequence shown here is derived from an EMBL/GenBank/DDBJ whole genome shotgun (WGS) entry which is preliminary data.</text>
</comment>
<proteinExistence type="predicted"/>
<reference evidence="2" key="2">
    <citation type="journal article" date="2024" name="Plant">
        <title>Genomic evolution and insights into agronomic trait innovations of Sesamum species.</title>
        <authorList>
            <person name="Miao H."/>
            <person name="Wang L."/>
            <person name="Qu L."/>
            <person name="Liu H."/>
            <person name="Sun Y."/>
            <person name="Le M."/>
            <person name="Wang Q."/>
            <person name="Wei S."/>
            <person name="Zheng Y."/>
            <person name="Lin W."/>
            <person name="Duan Y."/>
            <person name="Cao H."/>
            <person name="Xiong S."/>
            <person name="Wang X."/>
            <person name="Wei L."/>
            <person name="Li C."/>
            <person name="Ma Q."/>
            <person name="Ju M."/>
            <person name="Zhao R."/>
            <person name="Li G."/>
            <person name="Mu C."/>
            <person name="Tian Q."/>
            <person name="Mei H."/>
            <person name="Zhang T."/>
            <person name="Gao T."/>
            <person name="Zhang H."/>
        </authorList>
    </citation>
    <scope>NUCLEOTIDE SEQUENCE</scope>
    <source>
        <strain evidence="2">3651</strain>
    </source>
</reference>
<name>A0AAE1XSH1_9LAMI</name>
<evidence type="ECO:0000313" key="3">
    <source>
        <dbReference type="Proteomes" id="UP001293254"/>
    </source>
</evidence>
<organism evidence="2 3">
    <name type="scientific">Sesamum alatum</name>
    <dbReference type="NCBI Taxonomy" id="300844"/>
    <lineage>
        <taxon>Eukaryota</taxon>
        <taxon>Viridiplantae</taxon>
        <taxon>Streptophyta</taxon>
        <taxon>Embryophyta</taxon>
        <taxon>Tracheophyta</taxon>
        <taxon>Spermatophyta</taxon>
        <taxon>Magnoliopsida</taxon>
        <taxon>eudicotyledons</taxon>
        <taxon>Gunneridae</taxon>
        <taxon>Pentapetalae</taxon>
        <taxon>asterids</taxon>
        <taxon>lamiids</taxon>
        <taxon>Lamiales</taxon>
        <taxon>Pedaliaceae</taxon>
        <taxon>Sesamum</taxon>
    </lineage>
</organism>
<protein>
    <submittedName>
        <fullName evidence="2">Uncharacterized protein</fullName>
    </submittedName>
</protein>
<evidence type="ECO:0000256" key="1">
    <source>
        <dbReference type="SAM" id="MobiDB-lite"/>
    </source>
</evidence>
<feature type="region of interest" description="Disordered" evidence="1">
    <location>
        <begin position="40"/>
        <end position="86"/>
    </location>
</feature>
<sequence>MIRRNPTPKTCVRLSSAGVSVTSMHRWMELTTDNRAAALAGFREPPPPDEPSKNDAGWNNDQSSVDGSSDSMPWLENVPDLELPRLPDPLPTDGDVGLNRPEALPVHVLSMARLKEKLLRIKQWLRHWNKTTFGDIFRNLSEAEAAVRTAEGDYDHNPSDANLMEMNRATAVFQRALSVEEDFWRQKSACK</sequence>